<evidence type="ECO:0000256" key="4">
    <source>
        <dbReference type="ARBA" id="ARBA00022833"/>
    </source>
</evidence>
<evidence type="ECO:0000256" key="7">
    <source>
        <dbReference type="SAM" id="MobiDB-lite"/>
    </source>
</evidence>
<dbReference type="PANTHER" id="PTHR22726:SF1">
    <property type="entry name" value="METALLOENDOPEPTIDASE OMA1, MITOCHONDRIAL"/>
    <property type="match status" value="1"/>
</dbReference>
<dbReference type="Gene3D" id="3.40.390.10">
    <property type="entry name" value="Collagenase (Catalytic Domain)"/>
    <property type="match status" value="1"/>
</dbReference>
<protein>
    <submittedName>
        <fullName evidence="10">M48 family metallopeptidase</fullName>
    </submittedName>
</protein>
<feature type="domain" description="Peptidase M48" evidence="9">
    <location>
        <begin position="92"/>
        <end position="257"/>
    </location>
</feature>
<dbReference type="AlphaFoldDB" id="A0A967E2A7"/>
<dbReference type="GO" id="GO:0004222">
    <property type="term" value="F:metalloendopeptidase activity"/>
    <property type="evidence" value="ECO:0007669"/>
    <property type="project" value="InterPro"/>
</dbReference>
<dbReference type="GO" id="GO:0046872">
    <property type="term" value="F:metal ion binding"/>
    <property type="evidence" value="ECO:0007669"/>
    <property type="project" value="UniProtKB-KW"/>
</dbReference>
<dbReference type="Pfam" id="PF01435">
    <property type="entry name" value="Peptidase_M48"/>
    <property type="match status" value="1"/>
</dbReference>
<dbReference type="Proteomes" id="UP000643701">
    <property type="component" value="Unassembled WGS sequence"/>
</dbReference>
<sequence>MKKRLNYKLSIVLFALLFFSNCATNPFTGKSTLALIPNSQILPSSFQQYDQVIEQSEVIKGTTEAKAVKKVGLEIANAAKQWLDANGFKGYTDEYKWEFSLINSEAVNAWAMPGGKIAFYTGIMPIAKNYNGLATIMGHEVAHALANHGQQRMSAGSVQQTLGAAGALLLSENQKQQETFMMAYGLGSQVGVMLPFSRKHETEADEIGLKLMAIAGYNPNEGYKLWQRMAEQSGGGTPQFLSSHPSPESRIQNLKKQAKIAETEAKKMGVTSFKANQSL</sequence>
<evidence type="ECO:0000256" key="2">
    <source>
        <dbReference type="ARBA" id="ARBA00022723"/>
    </source>
</evidence>
<evidence type="ECO:0000256" key="5">
    <source>
        <dbReference type="ARBA" id="ARBA00023049"/>
    </source>
</evidence>
<comment type="cofactor">
    <cofactor evidence="6">
        <name>Zn(2+)</name>
        <dbReference type="ChEBI" id="CHEBI:29105"/>
    </cofactor>
    <text evidence="6">Binds 1 zinc ion per subunit.</text>
</comment>
<dbReference type="InterPro" id="IPR001915">
    <property type="entry name" value="Peptidase_M48"/>
</dbReference>
<dbReference type="RefSeq" id="WP_166399847.1">
    <property type="nucleotide sequence ID" value="NZ_JAANAS010000039.1"/>
</dbReference>
<dbReference type="EMBL" id="JAANAS010000039">
    <property type="protein sequence ID" value="NGZ89584.1"/>
    <property type="molecule type" value="Genomic_DNA"/>
</dbReference>
<feature type="region of interest" description="Disordered" evidence="7">
    <location>
        <begin position="234"/>
        <end position="256"/>
    </location>
</feature>
<dbReference type="InterPro" id="IPR024079">
    <property type="entry name" value="MetalloPept_cat_dom_sf"/>
</dbReference>
<keyword evidence="1 6" id="KW-0645">Protease</keyword>
<dbReference type="GO" id="GO:0051603">
    <property type="term" value="P:proteolysis involved in protein catabolic process"/>
    <property type="evidence" value="ECO:0007669"/>
    <property type="project" value="TreeGrafter"/>
</dbReference>
<keyword evidence="3 6" id="KW-0378">Hydrolase</keyword>
<reference evidence="10" key="1">
    <citation type="submission" date="2020-03" db="EMBL/GenBank/DDBJ databases">
        <title>Psychroflexus Maritimus sp. nov., isolate from marine sediment.</title>
        <authorList>
            <person name="Zhong Y.-L."/>
        </authorList>
    </citation>
    <scope>NUCLEOTIDE SEQUENCE</scope>
    <source>
        <strain evidence="10">C1</strain>
    </source>
</reference>
<keyword evidence="11" id="KW-1185">Reference proteome</keyword>
<evidence type="ECO:0000256" key="3">
    <source>
        <dbReference type="ARBA" id="ARBA00022801"/>
    </source>
</evidence>
<keyword evidence="2" id="KW-0479">Metal-binding</keyword>
<keyword evidence="4 6" id="KW-0862">Zinc</keyword>
<evidence type="ECO:0000256" key="8">
    <source>
        <dbReference type="SAM" id="SignalP"/>
    </source>
</evidence>
<comment type="caution">
    <text evidence="10">The sequence shown here is derived from an EMBL/GenBank/DDBJ whole genome shotgun (WGS) entry which is preliminary data.</text>
</comment>
<feature type="chain" id="PRO_5037144358" evidence="8">
    <location>
        <begin position="24"/>
        <end position="279"/>
    </location>
</feature>
<feature type="compositionally biased region" description="Polar residues" evidence="7">
    <location>
        <begin position="239"/>
        <end position="255"/>
    </location>
</feature>
<keyword evidence="8" id="KW-0732">Signal</keyword>
<evidence type="ECO:0000256" key="1">
    <source>
        <dbReference type="ARBA" id="ARBA00022670"/>
    </source>
</evidence>
<evidence type="ECO:0000256" key="6">
    <source>
        <dbReference type="RuleBase" id="RU003983"/>
    </source>
</evidence>
<evidence type="ECO:0000313" key="11">
    <source>
        <dbReference type="Proteomes" id="UP000643701"/>
    </source>
</evidence>
<proteinExistence type="inferred from homology"/>
<evidence type="ECO:0000313" key="10">
    <source>
        <dbReference type="EMBL" id="NGZ89584.1"/>
    </source>
</evidence>
<evidence type="ECO:0000259" key="9">
    <source>
        <dbReference type="Pfam" id="PF01435"/>
    </source>
</evidence>
<dbReference type="InterPro" id="IPR051156">
    <property type="entry name" value="Mito/Outer_Membr_Metalloprot"/>
</dbReference>
<name>A0A967E2A7_9FLAO</name>
<dbReference type="CDD" id="cd07331">
    <property type="entry name" value="M48C_Oma1_like"/>
    <property type="match status" value="1"/>
</dbReference>
<comment type="similarity">
    <text evidence="6">Belongs to the peptidase M48 family.</text>
</comment>
<dbReference type="GO" id="GO:0016020">
    <property type="term" value="C:membrane"/>
    <property type="evidence" value="ECO:0007669"/>
    <property type="project" value="TreeGrafter"/>
</dbReference>
<dbReference type="PANTHER" id="PTHR22726">
    <property type="entry name" value="METALLOENDOPEPTIDASE OMA1"/>
    <property type="match status" value="1"/>
</dbReference>
<accession>A0A967E2A7</accession>
<organism evidence="10 11">
    <name type="scientific">Psychroflexus maritimus</name>
    <dbReference type="NCBI Taxonomy" id="2714865"/>
    <lineage>
        <taxon>Bacteria</taxon>
        <taxon>Pseudomonadati</taxon>
        <taxon>Bacteroidota</taxon>
        <taxon>Flavobacteriia</taxon>
        <taxon>Flavobacteriales</taxon>
        <taxon>Flavobacteriaceae</taxon>
        <taxon>Psychroflexus</taxon>
    </lineage>
</organism>
<gene>
    <name evidence="10" type="ORF">G7034_04885</name>
</gene>
<keyword evidence="5 6" id="KW-0482">Metalloprotease</keyword>
<feature type="signal peptide" evidence="8">
    <location>
        <begin position="1"/>
        <end position="23"/>
    </location>
</feature>